<dbReference type="InterPro" id="IPR030475">
    <property type="entry name" value="RNR_small_AS"/>
</dbReference>
<dbReference type="EMBL" id="HQ221963">
    <property type="protein sequence ID" value="ADW24401.1"/>
    <property type="molecule type" value="Genomic_DNA"/>
</dbReference>
<dbReference type="Proteomes" id="UP000134313">
    <property type="component" value="Segment"/>
</dbReference>
<dbReference type="OrthoDB" id="4477at10239"/>
<name>E9M5P3_9GAMA</name>
<dbReference type="InterPro" id="IPR012348">
    <property type="entry name" value="RNR-like"/>
</dbReference>
<dbReference type="EMBL" id="HQ698924">
    <property type="protein sequence ID" value="ADW24483.1"/>
    <property type="molecule type" value="Genomic_DNA"/>
</dbReference>
<dbReference type="InterPro" id="IPR000358">
    <property type="entry name" value="RNR_small_fam"/>
</dbReference>
<dbReference type="InterPro" id="IPR033909">
    <property type="entry name" value="RNR_small"/>
</dbReference>
<dbReference type="Proteomes" id="UP000164320">
    <property type="component" value="Genome"/>
</dbReference>
<protein>
    <recommendedName>
        <fullName evidence="3">ribonucleoside-diphosphate reductase</fullName>
        <ecNumber evidence="3">1.17.4.1</ecNumber>
    </recommendedName>
</protein>
<dbReference type="PANTHER" id="PTHR23409">
    <property type="entry name" value="RIBONUCLEOSIDE-DIPHOSPHATE REDUCTASE SMALL CHAIN"/>
    <property type="match status" value="1"/>
</dbReference>
<evidence type="ECO:0000256" key="6">
    <source>
        <dbReference type="ARBA" id="ARBA00023004"/>
    </source>
</evidence>
<dbReference type="RefSeq" id="YP_004207896.1">
    <property type="nucleotide sequence ID" value="NC_015049.1"/>
</dbReference>
<keyword evidence="4" id="KW-0479">Metal-binding</keyword>
<sequence>MERTFVDEFLYVVDHPGFLALTEETWKNRWFPYQIPLAVDAKDVTKLSETDKEFYKFLFIFLGLAEKLVNFNIDELLVGIHSHDAKHYYDEQEAMENIHGKVYANILNLFFEGDKAKMRQYAHFVVGNPGLKAKLSWLHDKVREATTIAEKVLVFLLIEGIFFVSSFYSIGLLRVRGICNGVCLANDYISRDELLHTRAAALLYNTLVDPDRKPPVHWIHNLFREAVDVEIRFIRERGRGVTAVNIEDIISFLKATADRMLTQIKLPILYGELAPSGCPLAFNACVKNINFFEREGTDYSSSVTNDL</sequence>
<dbReference type="InterPro" id="IPR009078">
    <property type="entry name" value="Ferritin-like_SF"/>
</dbReference>
<evidence type="ECO:0000313" key="9">
    <source>
        <dbReference type="Proteomes" id="UP000134313"/>
    </source>
</evidence>
<dbReference type="PANTHER" id="PTHR23409:SF18">
    <property type="entry name" value="RIBONUCLEOSIDE-DIPHOSPHATE REDUCTASE SUBUNIT M2"/>
    <property type="match status" value="1"/>
</dbReference>
<evidence type="ECO:0000256" key="3">
    <source>
        <dbReference type="ARBA" id="ARBA00012274"/>
    </source>
</evidence>
<dbReference type="CDD" id="cd01049">
    <property type="entry name" value="RNRR2"/>
    <property type="match status" value="1"/>
</dbReference>
<evidence type="ECO:0000256" key="1">
    <source>
        <dbReference type="ARBA" id="ARBA00001962"/>
    </source>
</evidence>
<dbReference type="Pfam" id="PF00268">
    <property type="entry name" value="Ribonuc_red_sm"/>
    <property type="match status" value="1"/>
</dbReference>
<gene>
    <name evidence="8" type="ORF">RHVP-L.60</name>
    <name evidence="7" type="ORF">RHVP.60</name>
</gene>
<keyword evidence="6" id="KW-0408">Iron</keyword>
<dbReference type="GO" id="GO:0046872">
    <property type="term" value="F:metal ion binding"/>
    <property type="evidence" value="ECO:0007669"/>
    <property type="project" value="UniProtKB-KW"/>
</dbReference>
<evidence type="ECO:0000313" key="8">
    <source>
        <dbReference type="EMBL" id="ADW24483.1"/>
    </source>
</evidence>
<evidence type="ECO:0000256" key="2">
    <source>
        <dbReference type="ARBA" id="ARBA00009303"/>
    </source>
</evidence>
<evidence type="ECO:0000256" key="4">
    <source>
        <dbReference type="ARBA" id="ARBA00022723"/>
    </source>
</evidence>
<organism evidence="7 9">
    <name type="scientific">Cricetid gammaherpesvirus 2</name>
    <dbReference type="NCBI Taxonomy" id="1605972"/>
    <lineage>
        <taxon>Viruses</taxon>
        <taxon>Duplodnaviria</taxon>
        <taxon>Heunggongvirae</taxon>
        <taxon>Peploviricota</taxon>
        <taxon>Herviviricetes</taxon>
        <taxon>Herpesvirales</taxon>
        <taxon>Orthoherpesviridae</taxon>
        <taxon>Gammaherpesvirinae</taxon>
        <taxon>Rhadinovirus</taxon>
        <taxon>Rhadinovirus cricetidgamma2</taxon>
    </lineage>
</organism>
<comment type="similarity">
    <text evidence="2">Belongs to the ribonucleoside diphosphate reductase small chain family.</text>
</comment>
<evidence type="ECO:0000256" key="5">
    <source>
        <dbReference type="ARBA" id="ARBA00023002"/>
    </source>
</evidence>
<dbReference type="SUPFAM" id="SSF47240">
    <property type="entry name" value="Ferritin-like"/>
    <property type="match status" value="1"/>
</dbReference>
<evidence type="ECO:0000313" key="10">
    <source>
        <dbReference type="Proteomes" id="UP000164320"/>
    </source>
</evidence>
<dbReference type="GeneID" id="10192251"/>
<comment type="cofactor">
    <cofactor evidence="1">
        <name>Fe cation</name>
        <dbReference type="ChEBI" id="CHEBI:24875"/>
    </cofactor>
</comment>
<keyword evidence="5" id="KW-0560">Oxidoreductase</keyword>
<evidence type="ECO:0000313" key="7">
    <source>
        <dbReference type="EMBL" id="ADW24401.1"/>
    </source>
</evidence>
<proteinExistence type="inferred from homology"/>
<dbReference type="GO" id="GO:0009263">
    <property type="term" value="P:deoxyribonucleotide biosynthetic process"/>
    <property type="evidence" value="ECO:0007669"/>
    <property type="project" value="InterPro"/>
</dbReference>
<dbReference type="Gene3D" id="1.10.620.20">
    <property type="entry name" value="Ribonucleotide Reductase, subunit A"/>
    <property type="match status" value="1"/>
</dbReference>
<reference evidence="9 10" key="1">
    <citation type="journal article" date="2011" name="J. Virol.">
        <title>Identification and sequencing of a novel rodent gammaherpesvirus that establishes acute and latent infection in laboratory mice.</title>
        <authorList>
            <person name="Loh J."/>
            <person name="Zhao G."/>
            <person name="Nelson C.A."/>
            <person name="Coder P."/>
            <person name="Droit L."/>
            <person name="Handley S.A."/>
            <person name="Johnson L.S."/>
            <person name="Vachharajani P."/>
            <person name="Guzman H."/>
            <person name="Tesh R.B."/>
            <person name="Wang D."/>
            <person name="Fremont D.H."/>
            <person name="Virgin H.W."/>
        </authorList>
    </citation>
    <scope>NUCLEOTIDE SEQUENCE [LARGE SCALE GENOMIC DNA]</scope>
</reference>
<dbReference type="UniPathway" id="UPA00326"/>
<accession>E9M5P3</accession>
<dbReference type="PROSITE" id="PS00368">
    <property type="entry name" value="RIBORED_SMALL"/>
    <property type="match status" value="1"/>
</dbReference>
<dbReference type="KEGG" id="vg:10192251"/>
<dbReference type="GO" id="GO:0004748">
    <property type="term" value="F:ribonucleoside-diphosphate reductase activity, thioredoxin disulfide as acceptor"/>
    <property type="evidence" value="ECO:0007669"/>
    <property type="project" value="UniProtKB-EC"/>
</dbReference>
<dbReference type="EC" id="1.17.4.1" evidence="3"/>
<keyword evidence="9" id="KW-1185">Reference proteome</keyword>